<dbReference type="Proteomes" id="UP000474077">
    <property type="component" value="Unassembled WGS sequence"/>
</dbReference>
<dbReference type="SMART" id="SM00965">
    <property type="entry name" value="STN"/>
    <property type="match status" value="1"/>
</dbReference>
<comment type="caution">
    <text evidence="10">The sequence shown here is derived from an EMBL/GenBank/DDBJ whole genome shotgun (WGS) entry which is preliminary data.</text>
</comment>
<dbReference type="InterPro" id="IPR023997">
    <property type="entry name" value="TonB-dep_OMP_SusC/RagA_CS"/>
</dbReference>
<protein>
    <submittedName>
        <fullName evidence="10">TonB-dependent receptor</fullName>
    </submittedName>
</protein>
<dbReference type="GO" id="GO:0009279">
    <property type="term" value="C:cell outer membrane"/>
    <property type="evidence" value="ECO:0007669"/>
    <property type="project" value="UniProtKB-SubCell"/>
</dbReference>
<dbReference type="Gene3D" id="2.170.130.10">
    <property type="entry name" value="TonB-dependent receptor, plug domain"/>
    <property type="match status" value="1"/>
</dbReference>
<evidence type="ECO:0000256" key="6">
    <source>
        <dbReference type="ARBA" id="ARBA00023136"/>
    </source>
</evidence>
<feature type="domain" description="Secretin/TonB short N-terminal" evidence="9">
    <location>
        <begin position="67"/>
        <end position="117"/>
    </location>
</feature>
<dbReference type="InterPro" id="IPR039426">
    <property type="entry name" value="TonB-dep_rcpt-like"/>
</dbReference>
<dbReference type="Pfam" id="PF07660">
    <property type="entry name" value="STN"/>
    <property type="match status" value="1"/>
</dbReference>
<name>A0A4V1YE74_9BACE</name>
<dbReference type="InterPro" id="IPR008969">
    <property type="entry name" value="CarboxyPept-like_regulatory"/>
</dbReference>
<comment type="similarity">
    <text evidence="8">Belongs to the TonB-dependent receptor family.</text>
</comment>
<evidence type="ECO:0000256" key="4">
    <source>
        <dbReference type="ARBA" id="ARBA00022692"/>
    </source>
</evidence>
<evidence type="ECO:0000259" key="9">
    <source>
        <dbReference type="SMART" id="SM00965"/>
    </source>
</evidence>
<evidence type="ECO:0000256" key="7">
    <source>
        <dbReference type="ARBA" id="ARBA00023237"/>
    </source>
</evidence>
<dbReference type="InterPro" id="IPR012910">
    <property type="entry name" value="Plug_dom"/>
</dbReference>
<evidence type="ECO:0000256" key="3">
    <source>
        <dbReference type="ARBA" id="ARBA00022452"/>
    </source>
</evidence>
<evidence type="ECO:0000313" key="11">
    <source>
        <dbReference type="Proteomes" id="UP000474077"/>
    </source>
</evidence>
<dbReference type="EMBL" id="WDER01000042">
    <property type="protein sequence ID" value="KAB6081244.1"/>
    <property type="molecule type" value="Genomic_DNA"/>
</dbReference>
<dbReference type="Pfam" id="PF13715">
    <property type="entry name" value="CarbopepD_reg_2"/>
    <property type="match status" value="1"/>
</dbReference>
<sequence>MKNTGSIFSAGTRVTRILFLFSFCFLSLHSYAVNADRYAQEKTLTVEIQNKTVKEVLDYIEKNSEFIFFYYNKAIDTKRNVSLSVKDKPITVILNQLFEGTDVRYEIKDRQISLKKEETQQSSKDNKKRKKRTLTGWVLDEDTNEPLVGVSIMAQGENRGIVTGIDGSFSIEVYNDTKLQFSYIGYKKQLLQAGNQQVLNVKMQSDNALLNEVVVVGYGTQKKGTLTGSISSVKSEDLTIAPIATVSNSLAGRLPGLIATQSSGQPGANSAALNIRGFGNALVIVDGVEASLDNIDTNQIESVSILKDGAASIYGARAGNGVILVTTKRGINQKPTITVNSTFTWQGATNMLKPANAGQRAEMEREKHLQSGKPEADAPFTEEAVRKYYEGTDPLFPNTDWYKVIMRDWAPEQQHNVSIRGGSDKIKYYGFVGYLNQQTMIKKNGGKYERFNYQSNIDAKILDNLTLQVNIGYSQEDRNFPTRDMSPGTSNIWQDYWNTLPYYPATLPDPSKISYANGAGTGGLHVSSNRDLTGYSDTRNEDLRASASLEYKFKFVKGLSFKLFESYRKLGVFSKTFSKPVTLYTYDPTSDTYTLAGTFGGSKASLNQSVLRDATFTQQYSFNYDNYFKDHHVSAMALLECIDYSSNTLLAGRKNFMSTAIDQMFAGSAEGMTNNGYASEMGRMSVVGRINYSYMNKYLLEAILRADASAKFPPEKRWGYFPSVSLGWVVSKEKFMSDIKFIDNLKLRLSYGQSGNDGVGNFQYLSGYNYGHSYLFGNDAVQGITPTGLANPNLTWEKVEISNVGIDFSFFNRNLYGEMDVFYRERTGIPANRLGSLPSTFGAALPPENLNSLTDRGFEIKLGTSGRWNDLVYDISGNISWSRAKWKYVEEANITDPDQARIYLKSGKWTDCDYGYISEGLFTSQEEIMEAPHYQDLGGNATLRPGDVKYKDLNGDNIINWKDQTEIGKGKTPHWMYGINIALAYKGFDLSALFQGAFGYNQHVTSDMFSTLLYEERWTSAENNPNALFYRLGGAASNNWASDFLYKKAGYLRLKVASLGYNLPKYLIEKCKLSNVRVYLSGTNLLTFNKLGKYGIDPEAPNVGCYYPQQRTISLGLNVSF</sequence>
<dbReference type="AlphaFoldDB" id="A0A4V1YE74"/>
<dbReference type="GO" id="GO:0015344">
    <property type="term" value="F:siderophore uptake transmembrane transporter activity"/>
    <property type="evidence" value="ECO:0007669"/>
    <property type="project" value="TreeGrafter"/>
</dbReference>
<dbReference type="PROSITE" id="PS52016">
    <property type="entry name" value="TONB_DEPENDENT_REC_3"/>
    <property type="match status" value="1"/>
</dbReference>
<evidence type="ECO:0000256" key="1">
    <source>
        <dbReference type="ARBA" id="ARBA00004571"/>
    </source>
</evidence>
<keyword evidence="5" id="KW-0732">Signal</keyword>
<dbReference type="Pfam" id="PF07715">
    <property type="entry name" value="Plug"/>
    <property type="match status" value="1"/>
</dbReference>
<dbReference type="SUPFAM" id="SSF56935">
    <property type="entry name" value="Porins"/>
    <property type="match status" value="1"/>
</dbReference>
<keyword evidence="7 8" id="KW-0998">Cell outer membrane</keyword>
<dbReference type="SUPFAM" id="SSF49464">
    <property type="entry name" value="Carboxypeptidase regulatory domain-like"/>
    <property type="match status" value="1"/>
</dbReference>
<comment type="subcellular location">
    <subcellularLocation>
        <location evidence="1 8">Cell outer membrane</location>
        <topology evidence="1 8">Multi-pass membrane protein</topology>
    </subcellularLocation>
</comment>
<dbReference type="PANTHER" id="PTHR30069">
    <property type="entry name" value="TONB-DEPENDENT OUTER MEMBRANE RECEPTOR"/>
    <property type="match status" value="1"/>
</dbReference>
<keyword evidence="2 8" id="KW-0813">Transport</keyword>
<dbReference type="Gene3D" id="2.40.170.20">
    <property type="entry name" value="TonB-dependent receptor, beta-barrel domain"/>
    <property type="match status" value="1"/>
</dbReference>
<dbReference type="Gene3D" id="2.60.40.1120">
    <property type="entry name" value="Carboxypeptidase-like, regulatory domain"/>
    <property type="match status" value="1"/>
</dbReference>
<accession>A0A4V1YE74</accession>
<keyword evidence="3 8" id="KW-1134">Transmembrane beta strand</keyword>
<evidence type="ECO:0000256" key="2">
    <source>
        <dbReference type="ARBA" id="ARBA00022448"/>
    </source>
</evidence>
<organism evidence="10 11">
    <name type="scientific">Bacteroides xylanisolvens</name>
    <dbReference type="NCBI Taxonomy" id="371601"/>
    <lineage>
        <taxon>Bacteria</taxon>
        <taxon>Pseudomonadati</taxon>
        <taxon>Bacteroidota</taxon>
        <taxon>Bacteroidia</taxon>
        <taxon>Bacteroidales</taxon>
        <taxon>Bacteroidaceae</taxon>
        <taxon>Bacteroides</taxon>
    </lineage>
</organism>
<evidence type="ECO:0000256" key="5">
    <source>
        <dbReference type="ARBA" id="ARBA00022729"/>
    </source>
</evidence>
<evidence type="ECO:0000313" key="10">
    <source>
        <dbReference type="EMBL" id="KAB6081244.1"/>
    </source>
</evidence>
<proteinExistence type="inferred from homology"/>
<evidence type="ECO:0000256" key="8">
    <source>
        <dbReference type="PROSITE-ProRule" id="PRU01360"/>
    </source>
</evidence>
<dbReference type="InterPro" id="IPR023996">
    <property type="entry name" value="TonB-dep_OMP_SusC/RagA"/>
</dbReference>
<gene>
    <name evidence="10" type="ORF">GA560_14990</name>
</gene>
<keyword evidence="10" id="KW-0675">Receptor</keyword>
<dbReference type="InterPro" id="IPR036942">
    <property type="entry name" value="Beta-barrel_TonB_sf"/>
</dbReference>
<dbReference type="NCBIfam" id="TIGR04057">
    <property type="entry name" value="SusC_RagA_signa"/>
    <property type="match status" value="1"/>
</dbReference>
<dbReference type="InterPro" id="IPR037066">
    <property type="entry name" value="Plug_dom_sf"/>
</dbReference>
<dbReference type="PANTHER" id="PTHR30069:SF29">
    <property type="entry name" value="HEMOGLOBIN AND HEMOGLOBIN-HAPTOGLOBIN-BINDING PROTEIN 1-RELATED"/>
    <property type="match status" value="1"/>
</dbReference>
<keyword evidence="4 8" id="KW-0812">Transmembrane</keyword>
<keyword evidence="6 8" id="KW-0472">Membrane</keyword>
<dbReference type="NCBIfam" id="TIGR04056">
    <property type="entry name" value="OMP_RagA_SusC"/>
    <property type="match status" value="1"/>
</dbReference>
<dbReference type="InterPro" id="IPR011662">
    <property type="entry name" value="Secretin/TonB_short_N"/>
</dbReference>
<dbReference type="GO" id="GO:0044718">
    <property type="term" value="P:siderophore transmembrane transport"/>
    <property type="evidence" value="ECO:0007669"/>
    <property type="project" value="TreeGrafter"/>
</dbReference>
<reference evidence="10 11" key="1">
    <citation type="journal article" date="2019" name="Nat. Med.">
        <title>A library of human gut bacterial isolates paired with longitudinal multiomics data enables mechanistic microbiome research.</title>
        <authorList>
            <person name="Poyet M."/>
            <person name="Groussin M."/>
            <person name="Gibbons S.M."/>
            <person name="Avila-Pacheco J."/>
            <person name="Jiang X."/>
            <person name="Kearney S.M."/>
            <person name="Perrotta A.R."/>
            <person name="Berdy B."/>
            <person name="Zhao S."/>
            <person name="Lieberman T.D."/>
            <person name="Swanson P.K."/>
            <person name="Smith M."/>
            <person name="Roesemann S."/>
            <person name="Alexander J.E."/>
            <person name="Rich S.A."/>
            <person name="Livny J."/>
            <person name="Vlamakis H."/>
            <person name="Clish C."/>
            <person name="Bullock K."/>
            <person name="Deik A."/>
            <person name="Scott J."/>
            <person name="Pierce K.A."/>
            <person name="Xavier R.J."/>
            <person name="Alm E.J."/>
        </authorList>
    </citation>
    <scope>NUCLEOTIDE SEQUENCE [LARGE SCALE GENOMIC DNA]</scope>
    <source>
        <strain evidence="10 11">BIOML-A73</strain>
    </source>
</reference>